<organism evidence="3 4">
    <name type="scientific">Novosphingobium endophyticum</name>
    <dbReference type="NCBI Taxonomy" id="1955250"/>
    <lineage>
        <taxon>Bacteria</taxon>
        <taxon>Pseudomonadati</taxon>
        <taxon>Pseudomonadota</taxon>
        <taxon>Alphaproteobacteria</taxon>
        <taxon>Sphingomonadales</taxon>
        <taxon>Sphingomonadaceae</taxon>
        <taxon>Novosphingobium</taxon>
    </lineage>
</organism>
<dbReference type="AlphaFoldDB" id="A0A916TTI2"/>
<dbReference type="SUPFAM" id="SSF53756">
    <property type="entry name" value="UDP-Glycosyltransferase/glycogen phosphorylase"/>
    <property type="match status" value="1"/>
</dbReference>
<keyword evidence="3" id="KW-0808">Transferase</keyword>
<evidence type="ECO:0000313" key="4">
    <source>
        <dbReference type="Proteomes" id="UP000608154"/>
    </source>
</evidence>
<dbReference type="Pfam" id="PF00534">
    <property type="entry name" value="Glycos_transf_1"/>
    <property type="match status" value="1"/>
</dbReference>
<dbReference type="InterPro" id="IPR050194">
    <property type="entry name" value="Glycosyltransferase_grp1"/>
</dbReference>
<dbReference type="PANTHER" id="PTHR45947">
    <property type="entry name" value="SULFOQUINOVOSYL TRANSFERASE SQD2"/>
    <property type="match status" value="1"/>
</dbReference>
<feature type="domain" description="Glycosyl transferase family 1" evidence="1">
    <location>
        <begin position="245"/>
        <end position="340"/>
    </location>
</feature>
<dbReference type="EMBL" id="BMHK01000015">
    <property type="protein sequence ID" value="GGC05164.1"/>
    <property type="molecule type" value="Genomic_DNA"/>
</dbReference>
<proteinExistence type="predicted"/>
<dbReference type="CDD" id="cd03801">
    <property type="entry name" value="GT4_PimA-like"/>
    <property type="match status" value="1"/>
</dbReference>
<protein>
    <submittedName>
        <fullName evidence="3">Glycosyl transferase</fullName>
    </submittedName>
</protein>
<keyword evidence="4" id="KW-1185">Reference proteome</keyword>
<evidence type="ECO:0000259" key="1">
    <source>
        <dbReference type="Pfam" id="PF00534"/>
    </source>
</evidence>
<reference evidence="3" key="1">
    <citation type="journal article" date="2014" name="Int. J. Syst. Evol. Microbiol.">
        <title>Complete genome sequence of Corynebacterium casei LMG S-19264T (=DSM 44701T), isolated from a smear-ripened cheese.</title>
        <authorList>
            <consortium name="US DOE Joint Genome Institute (JGI-PGF)"/>
            <person name="Walter F."/>
            <person name="Albersmeier A."/>
            <person name="Kalinowski J."/>
            <person name="Ruckert C."/>
        </authorList>
    </citation>
    <scope>NUCLEOTIDE SEQUENCE</scope>
    <source>
        <strain evidence="3">CGMCC 1.15095</strain>
    </source>
</reference>
<evidence type="ECO:0000259" key="2">
    <source>
        <dbReference type="Pfam" id="PF13439"/>
    </source>
</evidence>
<dbReference type="Pfam" id="PF13439">
    <property type="entry name" value="Glyco_transf_4"/>
    <property type="match status" value="1"/>
</dbReference>
<accession>A0A916TTI2</accession>
<gene>
    <name evidence="3" type="ORF">GCM10011494_24670</name>
</gene>
<dbReference type="PANTHER" id="PTHR45947:SF3">
    <property type="entry name" value="SULFOQUINOVOSYL TRANSFERASE SQD2"/>
    <property type="match status" value="1"/>
</dbReference>
<sequence length="377" mass="40460">MKASKRVLMTADTIDGLWRYAVTLAGALAHRDWQVLLAAFGPAPDDGQRAQIEVLDGVKLVAAELPLDGAGADRRSMEAAAATLAEIVRRESCDLVHLNTPMLAAAGNWPVPVIGVAHGCLSTWRAGARVGARAGKRDDDMAWRRQMMLEGLVACDRLIAPTLAFADELASACAVDRPIEVVYNGTLPHLPAGLEHGAPFAFTAGRLWDEVENIALLDGVAARLQEPFIAAGTSKGSRGQQARFDHLRVLGQLSERAIRAHLARRPVFVSAAVFEPFSLAVLEAAHAGCPLVLSDIASFHELWGGAATFIDAVDEDGYVEAIETLLRDADLRHRLGNAARCRAMDYSVKAMADAMVTQYEGVLKERQSARGLPSCVD</sequence>
<evidence type="ECO:0000313" key="3">
    <source>
        <dbReference type="EMBL" id="GGC05164.1"/>
    </source>
</evidence>
<dbReference type="Gene3D" id="3.40.50.2000">
    <property type="entry name" value="Glycogen Phosphorylase B"/>
    <property type="match status" value="2"/>
</dbReference>
<dbReference type="GO" id="GO:0016757">
    <property type="term" value="F:glycosyltransferase activity"/>
    <property type="evidence" value="ECO:0007669"/>
    <property type="project" value="InterPro"/>
</dbReference>
<feature type="domain" description="Glycosyltransferase subfamily 4-like N-terminal" evidence="2">
    <location>
        <begin position="15"/>
        <end position="185"/>
    </location>
</feature>
<dbReference type="InterPro" id="IPR028098">
    <property type="entry name" value="Glyco_trans_4-like_N"/>
</dbReference>
<dbReference type="InterPro" id="IPR001296">
    <property type="entry name" value="Glyco_trans_1"/>
</dbReference>
<comment type="caution">
    <text evidence="3">The sequence shown here is derived from an EMBL/GenBank/DDBJ whole genome shotgun (WGS) entry which is preliminary data.</text>
</comment>
<dbReference type="Proteomes" id="UP000608154">
    <property type="component" value="Unassembled WGS sequence"/>
</dbReference>
<name>A0A916TTI2_9SPHN</name>
<reference evidence="3" key="2">
    <citation type="submission" date="2020-09" db="EMBL/GenBank/DDBJ databases">
        <authorList>
            <person name="Sun Q."/>
            <person name="Zhou Y."/>
        </authorList>
    </citation>
    <scope>NUCLEOTIDE SEQUENCE</scope>
    <source>
        <strain evidence="3">CGMCC 1.15095</strain>
    </source>
</reference>